<keyword evidence="3" id="KW-1185">Reference proteome</keyword>
<proteinExistence type="predicted"/>
<feature type="compositionally biased region" description="Polar residues" evidence="1">
    <location>
        <begin position="50"/>
        <end position="65"/>
    </location>
</feature>
<feature type="compositionally biased region" description="Polar residues" evidence="1">
    <location>
        <begin position="1"/>
        <end position="15"/>
    </location>
</feature>
<feature type="region of interest" description="Disordered" evidence="1">
    <location>
        <begin position="180"/>
        <end position="230"/>
    </location>
</feature>
<evidence type="ECO:0000313" key="2">
    <source>
        <dbReference type="EMBL" id="GFH52104.1"/>
    </source>
</evidence>
<protein>
    <submittedName>
        <fullName evidence="2">Uncharacterized protein</fullName>
    </submittedName>
</protein>
<evidence type="ECO:0000256" key="1">
    <source>
        <dbReference type="SAM" id="MobiDB-lite"/>
    </source>
</evidence>
<sequence length="230" mass="26011">MTPVISSSLQDSPYFSSPIRPLPSSNSFRSRRVTRKTQRKKKSSKRDNDTLGSLMSTQNSRMNSPYSESLYSMQSFASMKSLGTLGARPGRGVNRCVLLPEEINPLEKVVFGNRLEDFFKDISKESKADASDDDSTINSSFANSVHDEDVQAYIESTNDQILIKQNKFVPESEIKMDECNSKINQTNEGESKMTMPSKEAMRKKMKLPNVVQDYDQSPYAENFGMSRKKK</sequence>
<dbReference type="AlphaFoldDB" id="A0AAD3CUI5"/>
<feature type="region of interest" description="Disordered" evidence="1">
    <location>
        <begin position="1"/>
        <end position="65"/>
    </location>
</feature>
<gene>
    <name evidence="2" type="ORF">CTEN210_08580</name>
</gene>
<feature type="compositionally biased region" description="Basic residues" evidence="1">
    <location>
        <begin position="29"/>
        <end position="44"/>
    </location>
</feature>
<evidence type="ECO:0000313" key="3">
    <source>
        <dbReference type="Proteomes" id="UP001054902"/>
    </source>
</evidence>
<accession>A0AAD3CUI5</accession>
<reference evidence="2 3" key="1">
    <citation type="journal article" date="2021" name="Sci. Rep.">
        <title>The genome of the diatom Chaetoceros tenuissimus carries an ancient integrated fragment of an extant virus.</title>
        <authorList>
            <person name="Hongo Y."/>
            <person name="Kimura K."/>
            <person name="Takaki Y."/>
            <person name="Yoshida Y."/>
            <person name="Baba S."/>
            <person name="Kobayashi G."/>
            <person name="Nagasaki K."/>
            <person name="Hano T."/>
            <person name="Tomaru Y."/>
        </authorList>
    </citation>
    <scope>NUCLEOTIDE SEQUENCE [LARGE SCALE GENOMIC DNA]</scope>
    <source>
        <strain evidence="2 3">NIES-3715</strain>
    </source>
</reference>
<dbReference type="EMBL" id="BLLK01000045">
    <property type="protein sequence ID" value="GFH52104.1"/>
    <property type="molecule type" value="Genomic_DNA"/>
</dbReference>
<organism evidence="2 3">
    <name type="scientific">Chaetoceros tenuissimus</name>
    <dbReference type="NCBI Taxonomy" id="426638"/>
    <lineage>
        <taxon>Eukaryota</taxon>
        <taxon>Sar</taxon>
        <taxon>Stramenopiles</taxon>
        <taxon>Ochrophyta</taxon>
        <taxon>Bacillariophyta</taxon>
        <taxon>Coscinodiscophyceae</taxon>
        <taxon>Chaetocerotophycidae</taxon>
        <taxon>Chaetocerotales</taxon>
        <taxon>Chaetocerotaceae</taxon>
        <taxon>Chaetoceros</taxon>
    </lineage>
</organism>
<dbReference type="Proteomes" id="UP001054902">
    <property type="component" value="Unassembled WGS sequence"/>
</dbReference>
<comment type="caution">
    <text evidence="2">The sequence shown here is derived from an EMBL/GenBank/DDBJ whole genome shotgun (WGS) entry which is preliminary data.</text>
</comment>
<name>A0AAD3CUI5_9STRA</name>